<organism evidence="7 8">
    <name type="scientific">Filobacillus milosensis</name>
    <dbReference type="NCBI Taxonomy" id="94137"/>
    <lineage>
        <taxon>Bacteria</taxon>
        <taxon>Bacillati</taxon>
        <taxon>Bacillota</taxon>
        <taxon>Bacilli</taxon>
        <taxon>Bacillales</taxon>
        <taxon>Bacillaceae</taxon>
        <taxon>Filobacillus</taxon>
    </lineage>
</organism>
<dbReference type="EMBL" id="SOPW01000018">
    <property type="protein sequence ID" value="TFB14180.1"/>
    <property type="molecule type" value="Genomic_DNA"/>
</dbReference>
<dbReference type="OrthoDB" id="3224024at2"/>
<feature type="transmembrane region" description="Helical" evidence="6">
    <location>
        <begin position="166"/>
        <end position="183"/>
    </location>
</feature>
<feature type="transmembrane region" description="Helical" evidence="6">
    <location>
        <begin position="271"/>
        <end position="291"/>
    </location>
</feature>
<keyword evidence="2" id="KW-1003">Cell membrane</keyword>
<feature type="transmembrane region" description="Helical" evidence="6">
    <location>
        <begin position="374"/>
        <end position="394"/>
    </location>
</feature>
<keyword evidence="5 6" id="KW-0472">Membrane</keyword>
<gene>
    <name evidence="7" type="ORF">E3U55_14115</name>
</gene>
<keyword evidence="3 6" id="KW-0812">Transmembrane</keyword>
<evidence type="ECO:0000256" key="5">
    <source>
        <dbReference type="ARBA" id="ARBA00023136"/>
    </source>
</evidence>
<name>A0A4Y8IE36_9BACI</name>
<evidence type="ECO:0000256" key="4">
    <source>
        <dbReference type="ARBA" id="ARBA00022989"/>
    </source>
</evidence>
<dbReference type="PANTHER" id="PTHR30250:SF11">
    <property type="entry name" value="O-ANTIGEN TRANSPORTER-RELATED"/>
    <property type="match status" value="1"/>
</dbReference>
<feature type="transmembrane region" description="Helical" evidence="6">
    <location>
        <begin position="90"/>
        <end position="113"/>
    </location>
</feature>
<keyword evidence="4 6" id="KW-1133">Transmembrane helix</keyword>
<dbReference type="Pfam" id="PF01943">
    <property type="entry name" value="Polysacc_synt"/>
    <property type="match status" value="1"/>
</dbReference>
<feature type="transmembrane region" description="Helical" evidence="6">
    <location>
        <begin position="312"/>
        <end position="332"/>
    </location>
</feature>
<keyword evidence="8" id="KW-1185">Reference proteome</keyword>
<dbReference type="InterPro" id="IPR050833">
    <property type="entry name" value="Poly_Biosynth_Transport"/>
</dbReference>
<feature type="transmembrane region" description="Helical" evidence="6">
    <location>
        <begin position="50"/>
        <end position="69"/>
    </location>
</feature>
<feature type="transmembrane region" description="Helical" evidence="6">
    <location>
        <begin position="434"/>
        <end position="455"/>
    </location>
</feature>
<evidence type="ECO:0000256" key="2">
    <source>
        <dbReference type="ARBA" id="ARBA00022475"/>
    </source>
</evidence>
<feature type="transmembrane region" description="Helical" evidence="6">
    <location>
        <begin position="125"/>
        <end position="145"/>
    </location>
</feature>
<feature type="transmembrane region" description="Helical" evidence="6">
    <location>
        <begin position="461"/>
        <end position="484"/>
    </location>
</feature>
<feature type="transmembrane region" description="Helical" evidence="6">
    <location>
        <begin position="21"/>
        <end position="44"/>
    </location>
</feature>
<feature type="transmembrane region" description="Helical" evidence="6">
    <location>
        <begin position="344"/>
        <end position="367"/>
    </location>
</feature>
<dbReference type="RefSeq" id="WP_134341125.1">
    <property type="nucleotide sequence ID" value="NZ_SOPW01000018.1"/>
</dbReference>
<feature type="transmembrane region" description="Helical" evidence="6">
    <location>
        <begin position="400"/>
        <end position="422"/>
    </location>
</feature>
<dbReference type="AlphaFoldDB" id="A0A4Y8IE36"/>
<evidence type="ECO:0000256" key="1">
    <source>
        <dbReference type="ARBA" id="ARBA00004651"/>
    </source>
</evidence>
<dbReference type="Proteomes" id="UP000297975">
    <property type="component" value="Unassembled WGS sequence"/>
</dbReference>
<comment type="subcellular location">
    <subcellularLocation>
        <location evidence="1">Cell membrane</location>
        <topology evidence="1">Multi-pass membrane protein</topology>
    </subcellularLocation>
</comment>
<protein>
    <submittedName>
        <fullName evidence="7">Uncharacterized protein</fullName>
    </submittedName>
</protein>
<feature type="transmembrane region" description="Helical" evidence="6">
    <location>
        <begin position="189"/>
        <end position="209"/>
    </location>
</feature>
<evidence type="ECO:0000256" key="3">
    <source>
        <dbReference type="ARBA" id="ARBA00022692"/>
    </source>
</evidence>
<sequence>MITKAIATIEKKIGKTKYGALLTLVGKLYSAFISYTTLVIIARLLSVNDFGVYTFFVSLISFLVVIGSAGSENTLLSLTSEKKNKSQKSFRNTIVSMFLIVIVVSSITIIILISSKNLVDNLVQISYYSDILIIMIWAVFFYALIKYFKALNQAEFQFNKAIIPENYIRPTLLFIFIVIIFLFDINNLINISISYVLSFFITSLVVLFWRRDVFLKKNIEYYSFDSSILKVSPYFMLIQLLNQLSNFIPVLIMGVFLTADSIGVFRASLQTTILVSFILASINMVFAPTISKLYSDSKLPQLKNFYIKTTKWTFAMGSWISVIVIMNAEFILNLFGPEYREWKWILIILTFGQLINSFTGSSGYLLLMTKNQKYMLYITFFQIITVITLSVLTVNYWGVYGIALSVTIGITVLNLLQLIFVYKKIYIHPYNINFIGLICSISFTLVIAFTIKFSYFSQQTLLNTVFLTTIITIIYFVLFFVFGLTKKEKRNGLYFIKNLLKLGVT</sequence>
<evidence type="ECO:0000256" key="6">
    <source>
        <dbReference type="SAM" id="Phobius"/>
    </source>
</evidence>
<comment type="caution">
    <text evidence="7">The sequence shown here is derived from an EMBL/GenBank/DDBJ whole genome shotgun (WGS) entry which is preliminary data.</text>
</comment>
<proteinExistence type="predicted"/>
<reference evidence="7 8" key="1">
    <citation type="submission" date="2019-03" db="EMBL/GenBank/DDBJ databases">
        <authorList>
            <person name="He R.-H."/>
        </authorList>
    </citation>
    <scope>NUCLEOTIDE SEQUENCE [LARGE SCALE GENOMIC DNA]</scope>
    <source>
        <strain evidence="8">SH 714</strain>
    </source>
</reference>
<evidence type="ECO:0000313" key="7">
    <source>
        <dbReference type="EMBL" id="TFB14180.1"/>
    </source>
</evidence>
<dbReference type="InterPro" id="IPR002797">
    <property type="entry name" value="Polysacc_synth"/>
</dbReference>
<dbReference type="GO" id="GO:0005886">
    <property type="term" value="C:plasma membrane"/>
    <property type="evidence" value="ECO:0007669"/>
    <property type="project" value="UniProtKB-SubCell"/>
</dbReference>
<accession>A0A4Y8IE36</accession>
<dbReference type="PANTHER" id="PTHR30250">
    <property type="entry name" value="PST FAMILY PREDICTED COLANIC ACID TRANSPORTER"/>
    <property type="match status" value="1"/>
</dbReference>
<evidence type="ECO:0000313" key="8">
    <source>
        <dbReference type="Proteomes" id="UP000297975"/>
    </source>
</evidence>